<reference evidence="1 2" key="1">
    <citation type="submission" date="2023-03" db="EMBL/GenBank/DDBJ databases">
        <title>High-quality genome of Scylla paramamosain provides insights in environmental adaptation.</title>
        <authorList>
            <person name="Zhang L."/>
        </authorList>
    </citation>
    <scope>NUCLEOTIDE SEQUENCE [LARGE SCALE GENOMIC DNA]</scope>
    <source>
        <strain evidence="1">LZ_2023a</strain>
        <tissue evidence="1">Muscle</tissue>
    </source>
</reference>
<evidence type="ECO:0000313" key="1">
    <source>
        <dbReference type="EMBL" id="KAK8374253.1"/>
    </source>
</evidence>
<accession>A0AAW0SGJ3</accession>
<comment type="caution">
    <text evidence="1">The sequence shown here is derived from an EMBL/GenBank/DDBJ whole genome shotgun (WGS) entry which is preliminary data.</text>
</comment>
<proteinExistence type="predicted"/>
<organism evidence="1 2">
    <name type="scientific">Scylla paramamosain</name>
    <name type="common">Mud crab</name>
    <dbReference type="NCBI Taxonomy" id="85552"/>
    <lineage>
        <taxon>Eukaryota</taxon>
        <taxon>Metazoa</taxon>
        <taxon>Ecdysozoa</taxon>
        <taxon>Arthropoda</taxon>
        <taxon>Crustacea</taxon>
        <taxon>Multicrustacea</taxon>
        <taxon>Malacostraca</taxon>
        <taxon>Eumalacostraca</taxon>
        <taxon>Eucarida</taxon>
        <taxon>Decapoda</taxon>
        <taxon>Pleocyemata</taxon>
        <taxon>Brachyura</taxon>
        <taxon>Eubrachyura</taxon>
        <taxon>Portunoidea</taxon>
        <taxon>Portunidae</taxon>
        <taxon>Portuninae</taxon>
        <taxon>Scylla</taxon>
    </lineage>
</organism>
<dbReference type="Proteomes" id="UP001487740">
    <property type="component" value="Unassembled WGS sequence"/>
</dbReference>
<protein>
    <submittedName>
        <fullName evidence="1">Uncharacterized protein</fullName>
    </submittedName>
</protein>
<name>A0AAW0SGJ3_SCYPA</name>
<sequence length="285" mass="32403">MGERGQVFRETWLNRCYKSLVTSNPSCLQPRTGLPRLSQPLQTSPNLSKHIPALPSLSRSLSLLPQLLEEVSAALSRYVTEPQESELRQQALFLLLGPEYTAKHFPYHRYNVRALEPPLNPQRKESYMKEARVFLDRCFSRALNDLSYPKDASRYSGDTPLGRFVGEVRAAYRESVNQQAAVRAFEELLLRRQEEEEDEAVVMRVASWGYLLCRHCLLEIQEVFGVAEEVVRVVGMEDPAFLSHLRSCLAAQSPNLKVQRSPFLETSMLTTSFGFALPSLTILVN</sequence>
<dbReference type="EMBL" id="JARAKH010000486">
    <property type="protein sequence ID" value="KAK8374253.1"/>
    <property type="molecule type" value="Genomic_DNA"/>
</dbReference>
<dbReference type="AlphaFoldDB" id="A0AAW0SGJ3"/>
<keyword evidence="2" id="KW-1185">Reference proteome</keyword>
<gene>
    <name evidence="1" type="ORF">O3P69_017744</name>
</gene>
<evidence type="ECO:0000313" key="2">
    <source>
        <dbReference type="Proteomes" id="UP001487740"/>
    </source>
</evidence>